<dbReference type="Proteomes" id="UP000502706">
    <property type="component" value="Chromosome"/>
</dbReference>
<feature type="domain" description="Enoyl reductase (ER)" evidence="8">
    <location>
        <begin position="12"/>
        <end position="369"/>
    </location>
</feature>
<dbReference type="Pfam" id="PF00107">
    <property type="entry name" value="ADH_zinc_N"/>
    <property type="match status" value="1"/>
</dbReference>
<proteinExistence type="inferred from homology"/>
<dbReference type="Gene3D" id="3.90.180.10">
    <property type="entry name" value="Medium-chain alcohol dehydrogenases, catalytic domain"/>
    <property type="match status" value="1"/>
</dbReference>
<dbReference type="EC" id="1.1.99.36" evidence="9"/>
<dbReference type="PANTHER" id="PTHR43880:SF12">
    <property type="entry name" value="ALCOHOL DEHYDROGENASE CLASS-3"/>
    <property type="match status" value="1"/>
</dbReference>
<dbReference type="SUPFAM" id="SSF50129">
    <property type="entry name" value="GroES-like"/>
    <property type="match status" value="1"/>
</dbReference>
<dbReference type="Gene3D" id="3.40.50.720">
    <property type="entry name" value="NAD(P)-binding Rossmann-like Domain"/>
    <property type="match status" value="1"/>
</dbReference>
<gene>
    <name evidence="9" type="ORF">GBA65_01995</name>
</gene>
<keyword evidence="5 9" id="KW-0560">Oxidoreductase</keyword>
<evidence type="ECO:0000256" key="4">
    <source>
        <dbReference type="ARBA" id="ARBA00022833"/>
    </source>
</evidence>
<comment type="cofactor">
    <cofactor evidence="1 7">
        <name>Zn(2+)</name>
        <dbReference type="ChEBI" id="CHEBI:29105"/>
    </cofactor>
</comment>
<keyword evidence="4 7" id="KW-0862">Zinc</keyword>
<comment type="similarity">
    <text evidence="2 7">Belongs to the zinc-containing alcohol dehydrogenase family.</text>
</comment>
<dbReference type="InterPro" id="IPR002328">
    <property type="entry name" value="ADH_Zn_CS"/>
</dbReference>
<keyword evidence="10" id="KW-1185">Reference proteome</keyword>
<evidence type="ECO:0000256" key="5">
    <source>
        <dbReference type="ARBA" id="ARBA00023002"/>
    </source>
</evidence>
<evidence type="ECO:0000256" key="6">
    <source>
        <dbReference type="ARBA" id="ARBA00023027"/>
    </source>
</evidence>
<dbReference type="PANTHER" id="PTHR43880">
    <property type="entry name" value="ALCOHOL DEHYDROGENASE"/>
    <property type="match status" value="1"/>
</dbReference>
<keyword evidence="6" id="KW-0520">NAD</keyword>
<dbReference type="GO" id="GO:0051903">
    <property type="term" value="F:S-(hydroxymethyl)glutathione dehydrogenase [NAD(P)+] activity"/>
    <property type="evidence" value="ECO:0007669"/>
    <property type="project" value="TreeGrafter"/>
</dbReference>
<dbReference type="AlphaFoldDB" id="A0A6G8PSZ7"/>
<evidence type="ECO:0000256" key="2">
    <source>
        <dbReference type="ARBA" id="ARBA00008072"/>
    </source>
</evidence>
<dbReference type="GO" id="GO:0008270">
    <property type="term" value="F:zinc ion binding"/>
    <property type="evidence" value="ECO:0007669"/>
    <property type="project" value="InterPro"/>
</dbReference>
<dbReference type="InterPro" id="IPR013154">
    <property type="entry name" value="ADH-like_N"/>
</dbReference>
<dbReference type="InterPro" id="IPR036291">
    <property type="entry name" value="NAD(P)-bd_dom_sf"/>
</dbReference>
<dbReference type="FunFam" id="3.40.50.720:FF:000003">
    <property type="entry name" value="S-(hydroxymethyl)glutathione dehydrogenase"/>
    <property type="match status" value="1"/>
</dbReference>
<sequence>MKSRAAVLYGEGQEFKLEEVEVDAPKEGEVLVHLAATGLCHSDYHLVTGELGPLYFPMVGGHEGAGVVEKVGPGVTRFKPGDHVLLTFIPSCGYCRWCSMGLGFLCDRGANILLGPQLDGTFRMHTEGGEDAGQFCCISTFSEYTVVPEASIIPLAGDIDLTKVCIVGCGVPTGFGSAINSADVQPGETVVVFGIGGVGINAVQGAAVKGAAKVVAVDPVDFKLETAEELGATHTVNPNERDPVEAVIELTNGVGADKAIVTIDNVLPAHVGQAFKAIRKGGRAVVTGVANVKHQHIDVSPFELTMLRKQVVGALYGDSPVHADLPRYLEEYRAGKLKVDELITRTYSHDEINQAFQDMLDGKNIRGVIVYDWAK</sequence>
<dbReference type="GO" id="GO:0046294">
    <property type="term" value="P:formaldehyde catabolic process"/>
    <property type="evidence" value="ECO:0007669"/>
    <property type="project" value="TreeGrafter"/>
</dbReference>
<dbReference type="SUPFAM" id="SSF51735">
    <property type="entry name" value="NAD(P)-binding Rossmann-fold domains"/>
    <property type="match status" value="1"/>
</dbReference>
<keyword evidence="3 7" id="KW-0479">Metal-binding</keyword>
<dbReference type="PROSITE" id="PS00059">
    <property type="entry name" value="ADH_ZINC"/>
    <property type="match status" value="1"/>
</dbReference>
<dbReference type="InterPro" id="IPR013149">
    <property type="entry name" value="ADH-like_C"/>
</dbReference>
<evidence type="ECO:0000313" key="10">
    <source>
        <dbReference type="Proteomes" id="UP000502706"/>
    </source>
</evidence>
<name>A0A6G8PSZ7_9ACTN</name>
<dbReference type="InterPro" id="IPR011032">
    <property type="entry name" value="GroES-like_sf"/>
</dbReference>
<evidence type="ECO:0000256" key="3">
    <source>
        <dbReference type="ARBA" id="ARBA00022723"/>
    </source>
</evidence>
<organism evidence="9 10">
    <name type="scientific">Rubrobacter marinus</name>
    <dbReference type="NCBI Taxonomy" id="2653852"/>
    <lineage>
        <taxon>Bacteria</taxon>
        <taxon>Bacillati</taxon>
        <taxon>Actinomycetota</taxon>
        <taxon>Rubrobacteria</taxon>
        <taxon>Rubrobacterales</taxon>
        <taxon>Rubrobacteraceae</taxon>
        <taxon>Rubrobacter</taxon>
    </lineage>
</organism>
<dbReference type="KEGG" id="rmar:GBA65_01995"/>
<reference evidence="9 10" key="1">
    <citation type="submission" date="2019-10" db="EMBL/GenBank/DDBJ databases">
        <title>Rubrobacter sp nov SCSIO 52915 isolated from a deep-sea sediment in the South China Sea.</title>
        <authorList>
            <person name="Chen R.W."/>
        </authorList>
    </citation>
    <scope>NUCLEOTIDE SEQUENCE [LARGE SCALE GENOMIC DNA]</scope>
    <source>
        <strain evidence="9 10">SCSIO 52915</strain>
    </source>
</reference>
<dbReference type="SMART" id="SM00829">
    <property type="entry name" value="PKS_ER"/>
    <property type="match status" value="1"/>
</dbReference>
<dbReference type="InterPro" id="IPR023921">
    <property type="entry name" value="ADH_Zn_actinomycetes"/>
</dbReference>
<dbReference type="Pfam" id="PF08240">
    <property type="entry name" value="ADH_N"/>
    <property type="match status" value="1"/>
</dbReference>
<evidence type="ECO:0000259" key="8">
    <source>
        <dbReference type="SMART" id="SM00829"/>
    </source>
</evidence>
<dbReference type="GO" id="GO:0005829">
    <property type="term" value="C:cytosol"/>
    <property type="evidence" value="ECO:0007669"/>
    <property type="project" value="TreeGrafter"/>
</dbReference>
<dbReference type="CDD" id="cd08279">
    <property type="entry name" value="Zn_ADH_class_III"/>
    <property type="match status" value="1"/>
</dbReference>
<dbReference type="RefSeq" id="WP_166395155.1">
    <property type="nucleotide sequence ID" value="NZ_CP045121.1"/>
</dbReference>
<dbReference type="InterPro" id="IPR020843">
    <property type="entry name" value="ER"/>
</dbReference>
<evidence type="ECO:0000313" key="9">
    <source>
        <dbReference type="EMBL" id="QIN77474.1"/>
    </source>
</evidence>
<protein>
    <submittedName>
        <fullName evidence="9">NDMA-dependent alcohol dehydrogenase</fullName>
        <ecNumber evidence="9">1.1.99.36</ecNumber>
    </submittedName>
</protein>
<accession>A0A6G8PSZ7</accession>
<dbReference type="EMBL" id="CP045121">
    <property type="protein sequence ID" value="QIN77474.1"/>
    <property type="molecule type" value="Genomic_DNA"/>
</dbReference>
<dbReference type="NCBIfam" id="TIGR03989">
    <property type="entry name" value="Rxyl_3153"/>
    <property type="match status" value="1"/>
</dbReference>
<evidence type="ECO:0000256" key="7">
    <source>
        <dbReference type="RuleBase" id="RU361277"/>
    </source>
</evidence>
<evidence type="ECO:0000256" key="1">
    <source>
        <dbReference type="ARBA" id="ARBA00001947"/>
    </source>
</evidence>